<evidence type="ECO:0000313" key="4">
    <source>
        <dbReference type="EMBL" id="MBF9142645.1"/>
    </source>
</evidence>
<feature type="signal peptide" evidence="2">
    <location>
        <begin position="1"/>
        <end position="28"/>
    </location>
</feature>
<feature type="domain" description="Secretion system C-terminal sorting" evidence="3">
    <location>
        <begin position="512"/>
        <end position="572"/>
    </location>
</feature>
<evidence type="ECO:0000313" key="5">
    <source>
        <dbReference type="Proteomes" id="UP000645610"/>
    </source>
</evidence>
<keyword evidence="5" id="KW-1185">Reference proteome</keyword>
<protein>
    <submittedName>
        <fullName evidence="4">T9SS type A sorting domain-containing protein</fullName>
    </submittedName>
</protein>
<dbReference type="InterPro" id="IPR052918">
    <property type="entry name" value="Motility_Chemotaxis_Reg"/>
</dbReference>
<feature type="chain" id="PRO_5037550594" evidence="2">
    <location>
        <begin position="29"/>
        <end position="581"/>
    </location>
</feature>
<evidence type="ECO:0000256" key="1">
    <source>
        <dbReference type="SAM" id="MobiDB-lite"/>
    </source>
</evidence>
<dbReference type="PANTHER" id="PTHR35580">
    <property type="entry name" value="CELL SURFACE GLYCOPROTEIN (S-LAYER PROTEIN)-LIKE PROTEIN"/>
    <property type="match status" value="1"/>
</dbReference>
<dbReference type="InterPro" id="IPR026444">
    <property type="entry name" value="Secre_tail"/>
</dbReference>
<evidence type="ECO:0000256" key="2">
    <source>
        <dbReference type="SAM" id="SignalP"/>
    </source>
</evidence>
<dbReference type="Pfam" id="PF18962">
    <property type="entry name" value="Por_Secre_tail"/>
    <property type="match status" value="1"/>
</dbReference>
<dbReference type="RefSeq" id="WP_196286996.1">
    <property type="nucleotide sequence ID" value="NZ_JADQDP010000003.1"/>
</dbReference>
<dbReference type="EMBL" id="JADQDP010000003">
    <property type="protein sequence ID" value="MBF9142645.1"/>
    <property type="molecule type" value="Genomic_DNA"/>
</dbReference>
<dbReference type="SUPFAM" id="SSF101898">
    <property type="entry name" value="NHL repeat"/>
    <property type="match status" value="1"/>
</dbReference>
<sequence length="581" mass="60217">MPTPTLASVRIAGLLLGGLLCSQGSAHAQTTPAWTRAASTRDYLSIHSGSIRHLDAAGNVYEVGQFSVAASVGRTYLYSQGSYDGYLGKYNADGTTAWVRQFGSAGEDGAADVAFDAAGNAYVVGTYTEALNLGNGVRLDAAPNSGQKVFIAKYAPNGTPLWAQHNDSYPGTMLPTCPPTARVLGVQVDSANHVNVTCVYGLATNFGFGGMLPSTPLPNRSKPGANSVYLARFSATTGTPLSLKPILYISPSVTAGGLAFQQRLLTTPTGGTYLVANYVAAPSFSTGLAFAETASPDVLVAKYNASGLVEWARTFGGPDWDELTDARTDAAGNLYITGSFKQSLRFGSTTLAGAGAEDGFLVKYSPEGVEQWAQSLTSPGADILRGLCVDPAGNAYVTGGYAPQARLGGTALASAGQLDIVVAAFTPKGQLNWLQRAGGTQDDEGFSLGFTAEGRLRVFGYTGTSASFDAIPVYYGYAWAGFVAELAASPQAAPPAEPLEDAPLPGQALQPYPNPATAQLHLPGLAAGTRVQLLDALGRVVRETTVSAAAEVSVQGLAPGMYSLRATDAQSQRYVGRVAVE</sequence>
<feature type="region of interest" description="Disordered" evidence="1">
    <location>
        <begin position="493"/>
        <end position="513"/>
    </location>
</feature>
<gene>
    <name evidence="4" type="ORF">I2I01_13435</name>
</gene>
<comment type="caution">
    <text evidence="4">The sequence shown here is derived from an EMBL/GenBank/DDBJ whole genome shotgun (WGS) entry which is preliminary data.</text>
</comment>
<name>A0A931BNG2_9BACT</name>
<reference evidence="4 5" key="1">
    <citation type="submission" date="2020-11" db="EMBL/GenBank/DDBJ databases">
        <authorList>
            <person name="Kim M.K."/>
        </authorList>
    </citation>
    <scope>NUCLEOTIDE SEQUENCE [LARGE SCALE GENOMIC DNA]</scope>
    <source>
        <strain evidence="4 5">BT439</strain>
    </source>
</reference>
<dbReference type="NCBIfam" id="TIGR04183">
    <property type="entry name" value="Por_Secre_tail"/>
    <property type="match status" value="1"/>
</dbReference>
<dbReference type="Proteomes" id="UP000645610">
    <property type="component" value="Unassembled WGS sequence"/>
</dbReference>
<proteinExistence type="predicted"/>
<dbReference type="PANTHER" id="PTHR35580:SF1">
    <property type="entry name" value="PHYTASE-LIKE DOMAIN-CONTAINING PROTEIN"/>
    <property type="match status" value="1"/>
</dbReference>
<dbReference type="AlphaFoldDB" id="A0A931BNG2"/>
<organism evidence="4 5">
    <name type="scientific">Hymenobacter properus</name>
    <dbReference type="NCBI Taxonomy" id="2791026"/>
    <lineage>
        <taxon>Bacteria</taxon>
        <taxon>Pseudomonadati</taxon>
        <taxon>Bacteroidota</taxon>
        <taxon>Cytophagia</taxon>
        <taxon>Cytophagales</taxon>
        <taxon>Hymenobacteraceae</taxon>
        <taxon>Hymenobacter</taxon>
    </lineage>
</organism>
<accession>A0A931BNG2</accession>
<dbReference type="SUPFAM" id="SSF63829">
    <property type="entry name" value="Calcium-dependent phosphotriesterase"/>
    <property type="match status" value="1"/>
</dbReference>
<evidence type="ECO:0000259" key="3">
    <source>
        <dbReference type="Pfam" id="PF18962"/>
    </source>
</evidence>
<keyword evidence="2" id="KW-0732">Signal</keyword>